<dbReference type="InterPro" id="IPR023393">
    <property type="entry name" value="START-like_dom_sf"/>
</dbReference>
<dbReference type="GO" id="GO:0045333">
    <property type="term" value="P:cellular respiration"/>
    <property type="evidence" value="ECO:0007669"/>
    <property type="project" value="InterPro"/>
</dbReference>
<reference evidence="6" key="1">
    <citation type="journal article" date="2020" name="bioRxiv">
        <title>Comparative genomics of Chlamydomonas.</title>
        <authorList>
            <person name="Craig R.J."/>
            <person name="Hasan A.R."/>
            <person name="Ness R.W."/>
            <person name="Keightley P.D."/>
        </authorList>
    </citation>
    <scope>NUCLEOTIDE SEQUENCE</scope>
    <source>
        <strain evidence="6">SAG 7.73</strain>
    </source>
</reference>
<dbReference type="SUPFAM" id="SSF55961">
    <property type="entry name" value="Bet v1-like"/>
    <property type="match status" value="1"/>
</dbReference>
<dbReference type="CDD" id="cd07813">
    <property type="entry name" value="COQ10p_like"/>
    <property type="match status" value="1"/>
</dbReference>
<protein>
    <recommendedName>
        <fullName evidence="5">Coenzyme Q-binding protein COQ10 START domain-containing protein</fullName>
    </recommendedName>
</protein>
<comment type="caution">
    <text evidence="6">The sequence shown here is derived from an EMBL/GenBank/DDBJ whole genome shotgun (WGS) entry which is preliminary data.</text>
</comment>
<feature type="compositionally biased region" description="Low complexity" evidence="4">
    <location>
        <begin position="372"/>
        <end position="401"/>
    </location>
</feature>
<evidence type="ECO:0000313" key="7">
    <source>
        <dbReference type="Proteomes" id="UP000650467"/>
    </source>
</evidence>
<evidence type="ECO:0000313" key="6">
    <source>
        <dbReference type="EMBL" id="KAG2434613.1"/>
    </source>
</evidence>
<feature type="region of interest" description="Disordered" evidence="4">
    <location>
        <begin position="277"/>
        <end position="401"/>
    </location>
</feature>
<dbReference type="OrthoDB" id="292693at2759"/>
<proteinExistence type="inferred from homology"/>
<feature type="compositionally biased region" description="Low complexity" evidence="4">
    <location>
        <begin position="339"/>
        <end position="348"/>
    </location>
</feature>
<name>A0A835T2B5_CHLIN</name>
<dbReference type="InterPro" id="IPR005031">
    <property type="entry name" value="COQ10_START"/>
</dbReference>
<organism evidence="6 7">
    <name type="scientific">Chlamydomonas incerta</name>
    <dbReference type="NCBI Taxonomy" id="51695"/>
    <lineage>
        <taxon>Eukaryota</taxon>
        <taxon>Viridiplantae</taxon>
        <taxon>Chlorophyta</taxon>
        <taxon>core chlorophytes</taxon>
        <taxon>Chlorophyceae</taxon>
        <taxon>CS clade</taxon>
        <taxon>Chlamydomonadales</taxon>
        <taxon>Chlamydomonadaceae</taxon>
        <taxon>Chlamydomonas</taxon>
    </lineage>
</organism>
<comment type="function">
    <text evidence="3">Required for the function of coenzyme Q in the respiratory chain. May serve as a chaperone or may be involved in the transport of Q6 from its site of synthesis to the catalytic sites of the respiratory complexes.</text>
</comment>
<evidence type="ECO:0000256" key="2">
    <source>
        <dbReference type="ARBA" id="ARBA00011814"/>
    </source>
</evidence>
<dbReference type="GO" id="GO:0005739">
    <property type="term" value="C:mitochondrion"/>
    <property type="evidence" value="ECO:0007669"/>
    <property type="project" value="TreeGrafter"/>
</dbReference>
<feature type="compositionally biased region" description="Low complexity" evidence="4">
    <location>
        <begin position="303"/>
        <end position="332"/>
    </location>
</feature>
<evidence type="ECO:0000256" key="3">
    <source>
        <dbReference type="ARBA" id="ARBA00024947"/>
    </source>
</evidence>
<dbReference type="PANTHER" id="PTHR12901:SF10">
    <property type="entry name" value="COENZYME Q-BINDING PROTEIN COQ10, MITOCHONDRIAL"/>
    <property type="match status" value="1"/>
</dbReference>
<evidence type="ECO:0000256" key="4">
    <source>
        <dbReference type="SAM" id="MobiDB-lite"/>
    </source>
</evidence>
<dbReference type="GO" id="GO:0048039">
    <property type="term" value="F:ubiquinone binding"/>
    <property type="evidence" value="ECO:0007669"/>
    <property type="project" value="InterPro"/>
</dbReference>
<dbReference type="InterPro" id="IPR044996">
    <property type="entry name" value="COQ10-like"/>
</dbReference>
<dbReference type="AlphaFoldDB" id="A0A835T2B5"/>
<dbReference type="Gene3D" id="3.30.530.20">
    <property type="match status" value="1"/>
</dbReference>
<comment type="subunit">
    <text evidence="2">Interacts with coenzyme Q.</text>
</comment>
<dbReference type="Proteomes" id="UP000650467">
    <property type="component" value="Unassembled WGS sequence"/>
</dbReference>
<sequence>MTGRRALAAAVGAVCRAGAPVECRLAAAAASAPSLLVPTSSAALWTASESVQPSLRLAEEARALSHAHATTSSRGFFTAYTPASKVFKQRKLVGWAPEQLYAVVSRVEDYHLFVPWCQKSRVTRPPGPLPPQLQHHLRGQGRAPAAAAGRAAGGAAGAGAATAAGAGAATAGQPTYMEAELEVGFQVLVERYTSQIYLTPGRSVRSAVPDSSLFDHLDSTWTMEPGPAPATCWLSFHVDFAFRSQLHGVLADLFFSEVVKQMSNAFEGRCAKLYGPSSLLSPPRSRAGGATATATHAHGHQQPHATSHPASHSSSTRAGSSGASSSSSSTAAGTGGSGSASAGPGRPGHSPPRPMPPKAPAAGTGGAGSGAPGKTAAAAAAASGPRCSSAAGGPAAAVAGQ</sequence>
<accession>A0A835T2B5</accession>
<feature type="compositionally biased region" description="Low complexity" evidence="4">
    <location>
        <begin position="277"/>
        <end position="296"/>
    </location>
</feature>
<gene>
    <name evidence="6" type="ORF">HXX76_007508</name>
</gene>
<dbReference type="EMBL" id="JAEHOC010000016">
    <property type="protein sequence ID" value="KAG2434613.1"/>
    <property type="molecule type" value="Genomic_DNA"/>
</dbReference>
<evidence type="ECO:0000259" key="5">
    <source>
        <dbReference type="Pfam" id="PF03364"/>
    </source>
</evidence>
<evidence type="ECO:0000256" key="1">
    <source>
        <dbReference type="ARBA" id="ARBA00006885"/>
    </source>
</evidence>
<keyword evidence="7" id="KW-1185">Reference proteome</keyword>
<feature type="region of interest" description="Disordered" evidence="4">
    <location>
        <begin position="124"/>
        <end position="148"/>
    </location>
</feature>
<dbReference type="Pfam" id="PF03364">
    <property type="entry name" value="Polyketide_cyc"/>
    <property type="match status" value="1"/>
</dbReference>
<feature type="domain" description="Coenzyme Q-binding protein COQ10 START" evidence="5">
    <location>
        <begin position="96"/>
        <end position="267"/>
    </location>
</feature>
<comment type="similarity">
    <text evidence="1">Belongs to the COQ10 family.</text>
</comment>
<feature type="compositionally biased region" description="Pro residues" evidence="4">
    <location>
        <begin position="349"/>
        <end position="359"/>
    </location>
</feature>
<dbReference type="PANTHER" id="PTHR12901">
    <property type="entry name" value="SPERM PROTEIN HOMOLOG"/>
    <property type="match status" value="1"/>
</dbReference>